<name>A0A934U5L3_9NOCA</name>
<comment type="caution">
    <text evidence="1">The sequence shown here is derived from an EMBL/GenBank/DDBJ whole genome shotgun (WGS) entry which is preliminary data.</text>
</comment>
<keyword evidence="2" id="KW-1185">Reference proteome</keyword>
<gene>
    <name evidence="1" type="ORF">JGU71_19025</name>
</gene>
<organism evidence="1 2">
    <name type="scientific">Antrihabitans stalagmiti</name>
    <dbReference type="NCBI Taxonomy" id="2799499"/>
    <lineage>
        <taxon>Bacteria</taxon>
        <taxon>Bacillati</taxon>
        <taxon>Actinomycetota</taxon>
        <taxon>Actinomycetes</taxon>
        <taxon>Mycobacteriales</taxon>
        <taxon>Nocardiaceae</taxon>
        <taxon>Antrihabitans</taxon>
    </lineage>
</organism>
<dbReference type="Proteomes" id="UP000655868">
    <property type="component" value="Unassembled WGS sequence"/>
</dbReference>
<dbReference type="AlphaFoldDB" id="A0A934U5L3"/>
<proteinExistence type="predicted"/>
<evidence type="ECO:0000313" key="2">
    <source>
        <dbReference type="Proteomes" id="UP000655868"/>
    </source>
</evidence>
<evidence type="ECO:0000313" key="1">
    <source>
        <dbReference type="EMBL" id="MBJ8340983.1"/>
    </source>
</evidence>
<accession>A0A934U5L3</accession>
<sequence>MDIDADAEFERLASAFPESIRGDARAALSHLPPAEHAAMCSIATTNSAVRWPQLSVGGEVVDIPTRQYHPVVSLDGALPRYRPILACIYTRHNDGFVRQQALRAVFESDEPWTAPFVVQLLGEYVLDIVADVARVVTDPPDSRTIAYARFLADNPEFSILTRARAASYWNEYYRRDYPHVANYPAMLALSALTAPR</sequence>
<dbReference type="EMBL" id="JAEMNV010000006">
    <property type="protein sequence ID" value="MBJ8340983.1"/>
    <property type="molecule type" value="Genomic_DNA"/>
</dbReference>
<protein>
    <submittedName>
        <fullName evidence="1">Uncharacterized protein</fullName>
    </submittedName>
</protein>
<reference evidence="1" key="1">
    <citation type="submission" date="2020-12" db="EMBL/GenBank/DDBJ databases">
        <title>Antrihabitans popcorni sp. nov. and Antrihabitans auranticaus sp. nov., isolated from a larva cave.</title>
        <authorList>
            <person name="Lee S.D."/>
            <person name="Kim I.S."/>
        </authorList>
    </citation>
    <scope>NUCLEOTIDE SEQUENCE</scope>
    <source>
        <strain evidence="1">YC3-6</strain>
    </source>
</reference>
<dbReference type="RefSeq" id="WP_199705864.1">
    <property type="nucleotide sequence ID" value="NZ_JAEMNV010000006.1"/>
</dbReference>